<evidence type="ECO:0000313" key="3">
    <source>
        <dbReference type="Proteomes" id="UP000176101"/>
    </source>
</evidence>
<sequence length="80" mass="8022">MAEVLILLWVAAMLWLVISRIRQAVRDRRMRRDARERGVYYGGGTSGARGAFFGGAALGGGGFDGGGGGGGCDGGGGGGC</sequence>
<evidence type="ECO:0000313" key="2">
    <source>
        <dbReference type="EMBL" id="OEV03508.1"/>
    </source>
</evidence>
<keyword evidence="1" id="KW-1133">Transmembrane helix</keyword>
<organism evidence="2 3">
    <name type="scientific">Streptomyces oceani</name>
    <dbReference type="NCBI Taxonomy" id="1075402"/>
    <lineage>
        <taxon>Bacteria</taxon>
        <taxon>Bacillati</taxon>
        <taxon>Actinomycetota</taxon>
        <taxon>Actinomycetes</taxon>
        <taxon>Kitasatosporales</taxon>
        <taxon>Streptomycetaceae</taxon>
        <taxon>Streptomyces</taxon>
    </lineage>
</organism>
<accession>A0A1E7KHS5</accession>
<protein>
    <submittedName>
        <fullName evidence="2">Uncharacterized protein</fullName>
    </submittedName>
</protein>
<keyword evidence="3" id="KW-1185">Reference proteome</keyword>
<dbReference type="EMBL" id="LJGU01000119">
    <property type="protein sequence ID" value="OEV03508.1"/>
    <property type="molecule type" value="Genomic_DNA"/>
</dbReference>
<comment type="caution">
    <text evidence="2">The sequence shown here is derived from an EMBL/GenBank/DDBJ whole genome shotgun (WGS) entry which is preliminary data.</text>
</comment>
<keyword evidence="1" id="KW-0472">Membrane</keyword>
<reference evidence="2 3" key="1">
    <citation type="journal article" date="2016" name="Front. Microbiol.">
        <title>Comparative Genomics Analysis of Streptomyces Species Reveals Their Adaptation to the Marine Environment and Their Diversity at the Genomic Level.</title>
        <authorList>
            <person name="Tian X."/>
            <person name="Zhang Z."/>
            <person name="Yang T."/>
            <person name="Chen M."/>
            <person name="Li J."/>
            <person name="Chen F."/>
            <person name="Yang J."/>
            <person name="Li W."/>
            <person name="Zhang B."/>
            <person name="Zhang Z."/>
            <person name="Wu J."/>
            <person name="Zhang C."/>
            <person name="Long L."/>
            <person name="Xiao J."/>
        </authorList>
    </citation>
    <scope>NUCLEOTIDE SEQUENCE [LARGE SCALE GENOMIC DNA]</scope>
    <source>
        <strain evidence="2 3">SCSIO 02100</strain>
    </source>
</reference>
<keyword evidence="1" id="KW-0812">Transmembrane</keyword>
<dbReference type="Proteomes" id="UP000176101">
    <property type="component" value="Unassembled WGS sequence"/>
</dbReference>
<evidence type="ECO:0000256" key="1">
    <source>
        <dbReference type="SAM" id="Phobius"/>
    </source>
</evidence>
<feature type="transmembrane region" description="Helical" evidence="1">
    <location>
        <begin position="6"/>
        <end position="25"/>
    </location>
</feature>
<dbReference type="AlphaFoldDB" id="A0A1E7KHS5"/>
<dbReference type="STRING" id="1075402.AN216_11680"/>
<dbReference type="RefSeq" id="WP_070196574.1">
    <property type="nucleotide sequence ID" value="NZ_LJGU01000119.1"/>
</dbReference>
<gene>
    <name evidence="2" type="ORF">AN216_11680</name>
</gene>
<name>A0A1E7KHS5_9ACTN</name>
<proteinExistence type="predicted"/>